<comment type="caution">
    <text evidence="2">The sequence shown here is derived from an EMBL/GenBank/DDBJ whole genome shotgun (WGS) entry which is preliminary data.</text>
</comment>
<evidence type="ECO:0000313" key="2">
    <source>
        <dbReference type="EMBL" id="KAK4716727.1"/>
    </source>
</evidence>
<sequence>MPSMYKMIAAVMLRSGFEPGFGLGKHFQGIVEPIKIPFKGAKFGLGYVPTDDEAEMKNKSVDQALPRPIPHLYQSFPVQEYVDDDDLGEGIYGLFEEIYAIVE</sequence>
<dbReference type="Proteomes" id="UP001311915">
    <property type="component" value="Unassembled WGS sequence"/>
</dbReference>
<evidence type="ECO:0000313" key="3">
    <source>
        <dbReference type="Proteomes" id="UP001311915"/>
    </source>
</evidence>
<organism evidence="2 3">
    <name type="scientific">Solanum pinnatisectum</name>
    <name type="common">tansyleaf nightshade</name>
    <dbReference type="NCBI Taxonomy" id="50273"/>
    <lineage>
        <taxon>Eukaryota</taxon>
        <taxon>Viridiplantae</taxon>
        <taxon>Streptophyta</taxon>
        <taxon>Embryophyta</taxon>
        <taxon>Tracheophyta</taxon>
        <taxon>Spermatophyta</taxon>
        <taxon>Magnoliopsida</taxon>
        <taxon>eudicotyledons</taxon>
        <taxon>Gunneridae</taxon>
        <taxon>Pentapetalae</taxon>
        <taxon>asterids</taxon>
        <taxon>lamiids</taxon>
        <taxon>Solanales</taxon>
        <taxon>Solanaceae</taxon>
        <taxon>Solanoideae</taxon>
        <taxon>Solaneae</taxon>
        <taxon>Solanum</taxon>
    </lineage>
</organism>
<dbReference type="GO" id="GO:0003676">
    <property type="term" value="F:nucleic acid binding"/>
    <property type="evidence" value="ECO:0007669"/>
    <property type="project" value="InterPro"/>
</dbReference>
<evidence type="ECO:0000259" key="1">
    <source>
        <dbReference type="PROSITE" id="PS50174"/>
    </source>
</evidence>
<protein>
    <recommendedName>
        <fullName evidence="1">G-patch domain-containing protein</fullName>
    </recommendedName>
</protein>
<name>A0AAV9KXT1_9SOLN</name>
<reference evidence="2 3" key="1">
    <citation type="submission" date="2023-10" db="EMBL/GenBank/DDBJ databases">
        <title>Genome-Wide Identification Analysis in wild type Solanum Pinnatisectum Reveals Some Genes Defensing Phytophthora Infestans.</title>
        <authorList>
            <person name="Sun C."/>
        </authorList>
    </citation>
    <scope>NUCLEOTIDE SEQUENCE [LARGE SCALE GENOMIC DNA]</scope>
    <source>
        <strain evidence="2">LQN</strain>
        <tissue evidence="2">Leaf</tissue>
    </source>
</reference>
<feature type="domain" description="G-patch" evidence="1">
    <location>
        <begin position="11"/>
        <end position="50"/>
    </location>
</feature>
<dbReference type="Pfam" id="PF01585">
    <property type="entry name" value="G-patch"/>
    <property type="match status" value="1"/>
</dbReference>
<dbReference type="AlphaFoldDB" id="A0AAV9KXT1"/>
<keyword evidence="3" id="KW-1185">Reference proteome</keyword>
<dbReference type="EMBL" id="JAWPEI010000009">
    <property type="protein sequence ID" value="KAK4716727.1"/>
    <property type="molecule type" value="Genomic_DNA"/>
</dbReference>
<dbReference type="SMART" id="SM00443">
    <property type="entry name" value="G_patch"/>
    <property type="match status" value="1"/>
</dbReference>
<accession>A0AAV9KXT1</accession>
<gene>
    <name evidence="2" type="ORF">R3W88_015065</name>
</gene>
<proteinExistence type="predicted"/>
<dbReference type="PROSITE" id="PS50174">
    <property type="entry name" value="G_PATCH"/>
    <property type="match status" value="1"/>
</dbReference>
<dbReference type="InterPro" id="IPR000467">
    <property type="entry name" value="G_patch_dom"/>
</dbReference>